<reference evidence="2" key="1">
    <citation type="submission" date="2017-11" db="EMBL/GenBank/DDBJ databases">
        <authorList>
            <person name="Lima N.C."/>
            <person name="Parody-Merino A.M."/>
            <person name="Battley P.F."/>
            <person name="Fidler A.E."/>
            <person name="Prosdocimi F."/>
        </authorList>
    </citation>
    <scope>NUCLEOTIDE SEQUENCE [LARGE SCALE GENOMIC DNA]</scope>
</reference>
<dbReference type="Proteomes" id="UP000233556">
    <property type="component" value="Unassembled WGS sequence"/>
</dbReference>
<reference evidence="2" key="2">
    <citation type="submission" date="2017-12" db="EMBL/GenBank/DDBJ databases">
        <title>Genome sequence of the Bar-tailed Godwit (Limosa lapponica baueri).</title>
        <authorList>
            <person name="Lima N.C.B."/>
            <person name="Parody-Merino A.M."/>
            <person name="Battley P.F."/>
            <person name="Fidler A.E."/>
            <person name="Prosdocimi F."/>
        </authorList>
    </citation>
    <scope>NUCLEOTIDE SEQUENCE [LARGE SCALE GENOMIC DNA]</scope>
</reference>
<dbReference type="AlphaFoldDB" id="A0A2I0U881"/>
<proteinExistence type="predicted"/>
<evidence type="ECO:0000313" key="2">
    <source>
        <dbReference type="Proteomes" id="UP000233556"/>
    </source>
</evidence>
<dbReference type="EMBL" id="KZ506012">
    <property type="protein sequence ID" value="PKU42276.1"/>
    <property type="molecule type" value="Genomic_DNA"/>
</dbReference>
<accession>A0A2I0U881</accession>
<keyword evidence="2" id="KW-1185">Reference proteome</keyword>
<gene>
    <name evidence="1" type="ORF">llap_7430</name>
</gene>
<evidence type="ECO:0000313" key="1">
    <source>
        <dbReference type="EMBL" id="PKU42276.1"/>
    </source>
</evidence>
<name>A0A2I0U881_LIMLA</name>
<sequence length="104" mass="11270">MVLILIANGYGKHPAGLSRFLAVIARPCCSGRRGQLLEDASREEAYWTTTAHLNTLIPNSAVIKIGSRLAAGTCESRRDLSHVLLQKYLGSSLAEIISMMGPIF</sequence>
<protein>
    <submittedName>
        <fullName evidence="1">Uncharacterized protein</fullName>
    </submittedName>
</protein>
<organism evidence="1 2">
    <name type="scientific">Limosa lapponica baueri</name>
    <dbReference type="NCBI Taxonomy" id="1758121"/>
    <lineage>
        <taxon>Eukaryota</taxon>
        <taxon>Metazoa</taxon>
        <taxon>Chordata</taxon>
        <taxon>Craniata</taxon>
        <taxon>Vertebrata</taxon>
        <taxon>Euteleostomi</taxon>
        <taxon>Archelosauria</taxon>
        <taxon>Archosauria</taxon>
        <taxon>Dinosauria</taxon>
        <taxon>Saurischia</taxon>
        <taxon>Theropoda</taxon>
        <taxon>Coelurosauria</taxon>
        <taxon>Aves</taxon>
        <taxon>Neognathae</taxon>
        <taxon>Neoaves</taxon>
        <taxon>Charadriiformes</taxon>
        <taxon>Scolopacidae</taxon>
        <taxon>Limosa</taxon>
    </lineage>
</organism>